<dbReference type="Gene3D" id="3.30.420.10">
    <property type="entry name" value="Ribonuclease H-like superfamily/Ribonuclease H"/>
    <property type="match status" value="1"/>
</dbReference>
<accession>A0AAV6U966</accession>
<keyword evidence="5" id="KW-0235">DNA replication</keyword>
<dbReference type="PANTHER" id="PTHR33568">
    <property type="entry name" value="DNA POLYMERASE"/>
    <property type="match status" value="1"/>
</dbReference>
<dbReference type="SUPFAM" id="SSF53098">
    <property type="entry name" value="Ribonuclease H-like"/>
    <property type="match status" value="1"/>
</dbReference>
<dbReference type="InterPro" id="IPR004868">
    <property type="entry name" value="DNA-dir_DNA_pol_B_mt/vir"/>
</dbReference>
<dbReference type="EC" id="2.7.7.7" evidence="2"/>
<sequence length="1212" mass="139756">MGSTTEDRTRKDMGNIRQSLHRARRKLLSTFPKSAEEVQEALQLWVKKNYIKTSFFDMFEVKSKSAESLYDTLKECSTSKGLRQNCPVFVKVLLSFDKQFLQVKAVQHNHPTTQATFDSLPKVRILDIRIMCSECYSLSLTVELGKQFGYAHEIETRCSSCGHSTTVNSSSKNNDSGGFDKIDELCTRLSKLERLDDVDEPRSETSIIFEEIPLGEVSEACLYDDDVMGVLTQNFVEIPDDEVMGVLTQDFAENPVPNHIGEGGVDLPGDFWSRLSVSHLRDMANSIRLNETGRKHNKTYNANQIEYEALLDTDHLPEEVIGYTLGHVIDIVRQLFETLIARATQNLEPQDIMRFIIMSPSLDRPFPRVLLESPIFLLKPYFLVYRRKVNCVDDGPLRCNECSRQCRSEMCYRSHKSNGICDKLYQCRDCRKVIERRKCPTDRHVCDTVQCKGCKSFVSPGHQCYLHRAPPKQPCDQFIFYDFETQQDTGEHLVNFAVAQYQDGREFVFKGIDAIDHFCRFLFDIKHKGYTAIAHNMKGFDGQFIIRLLLERGKVIPQGSKVMCIGFTPLSIKLIDSFNFLPMALSKFPKTFGFTELSKGYFPHLFNTTVNQNYVGPLPDKAHYSQDTMSSGDRVKFMEWYEERKYDPFDFQKEMLMYCRSDVDILRRCCLEFRQQFMNTAHVDPFRYIIIASACMACYRSEHIPANQIVMMPSSGYINRTNFSRDSIRWLEYIAHEENIVIRHALNGTGEISVGGVSVDGFCLSTRTVYQFQIRVTTEKLRSQGYQVVEKWEHSFTKDKKTNAALKNFISSLEIVDRLNPRDAFFGGRTNAIKLYHEGPSKYIDFTSLYPWCNKYASYPVGHPEIITPADGKTEIEEYFGIIKCKVLPPRGLYHPVLPYRYDNKLMFPLCKTCCETLQQTTCNHTNAQRALTGTWVSEELKVAVKKGYLILKIYEVYHFKEQSDKLFRSYIDLFLKIKQEASGWPSDCQTEEDKIHYIDDYKRNEGVQLDATNIAPNPGLRTVGKLCLNSFWGSWGMNRNKSHLQYVRTLEAFNKLLTDNTKTLYTELDKLQKDVLYFDTDSVVYATDGQNDPPLVNYLGEFTDELNGEIIKKFVSGGPKNYAYITSSDQTVCKIRGFTLNYRNSLALNYDAVENLVSNLDQVTSVPITYSIIARDAKRRKVFNRTETKHYRMVYNKRVIQPDFTTLPYGY</sequence>
<dbReference type="GO" id="GO:0003677">
    <property type="term" value="F:DNA binding"/>
    <property type="evidence" value="ECO:0007669"/>
    <property type="project" value="UniProtKB-KW"/>
</dbReference>
<proteinExistence type="inferred from homology"/>
<evidence type="ECO:0000256" key="6">
    <source>
        <dbReference type="ARBA" id="ARBA00022932"/>
    </source>
</evidence>
<feature type="domain" description="DNA-directed DNA polymerase family B mitochondria/virus" evidence="9">
    <location>
        <begin position="792"/>
        <end position="983"/>
    </location>
</feature>
<keyword evidence="11" id="KW-1185">Reference proteome</keyword>
<keyword evidence="3" id="KW-0808">Transferase</keyword>
<comment type="similarity">
    <text evidence="1">Belongs to the DNA polymerase type-B family.</text>
</comment>
<evidence type="ECO:0000256" key="5">
    <source>
        <dbReference type="ARBA" id="ARBA00022705"/>
    </source>
</evidence>
<dbReference type="Pfam" id="PF03175">
    <property type="entry name" value="DNA_pol_B_2"/>
    <property type="match status" value="2"/>
</dbReference>
<dbReference type="Gene3D" id="3.90.1600.10">
    <property type="entry name" value="Palm domain of DNA polymerase"/>
    <property type="match status" value="1"/>
</dbReference>
<protein>
    <recommendedName>
        <fullName evidence="2">DNA-directed DNA polymerase</fullName>
        <ecNumber evidence="2">2.7.7.7</ecNumber>
    </recommendedName>
</protein>
<dbReference type="PANTHER" id="PTHR33568:SF3">
    <property type="entry name" value="DNA-DIRECTED DNA POLYMERASE"/>
    <property type="match status" value="1"/>
</dbReference>
<evidence type="ECO:0000256" key="4">
    <source>
        <dbReference type="ARBA" id="ARBA00022695"/>
    </source>
</evidence>
<evidence type="ECO:0000256" key="8">
    <source>
        <dbReference type="ARBA" id="ARBA00049244"/>
    </source>
</evidence>
<name>A0AAV6U966_9ARAC</name>
<keyword evidence="7" id="KW-0238">DNA-binding</keyword>
<evidence type="ECO:0000256" key="2">
    <source>
        <dbReference type="ARBA" id="ARBA00012417"/>
    </source>
</evidence>
<comment type="catalytic activity">
    <reaction evidence="8">
        <text>DNA(n) + a 2'-deoxyribonucleoside 5'-triphosphate = DNA(n+1) + diphosphate</text>
        <dbReference type="Rhea" id="RHEA:22508"/>
        <dbReference type="Rhea" id="RHEA-COMP:17339"/>
        <dbReference type="Rhea" id="RHEA-COMP:17340"/>
        <dbReference type="ChEBI" id="CHEBI:33019"/>
        <dbReference type="ChEBI" id="CHEBI:61560"/>
        <dbReference type="ChEBI" id="CHEBI:173112"/>
        <dbReference type="EC" id="2.7.7.7"/>
    </reaction>
</comment>
<reference evidence="10 11" key="1">
    <citation type="journal article" date="2022" name="Nat. Ecol. Evol.">
        <title>A masculinizing supergene underlies an exaggerated male reproductive morph in a spider.</title>
        <authorList>
            <person name="Hendrickx F."/>
            <person name="De Corte Z."/>
            <person name="Sonet G."/>
            <person name="Van Belleghem S.M."/>
            <person name="Kostlbacher S."/>
            <person name="Vangestel C."/>
        </authorList>
    </citation>
    <scope>NUCLEOTIDE SEQUENCE [LARGE SCALE GENOMIC DNA]</scope>
    <source>
        <strain evidence="10">W744_W776</strain>
    </source>
</reference>
<dbReference type="EMBL" id="JAFNEN010000559">
    <property type="protein sequence ID" value="KAG8180632.1"/>
    <property type="molecule type" value="Genomic_DNA"/>
</dbReference>
<dbReference type="GO" id="GO:0042575">
    <property type="term" value="C:DNA polymerase complex"/>
    <property type="evidence" value="ECO:0007669"/>
    <property type="project" value="UniProtKB-ARBA"/>
</dbReference>
<dbReference type="SUPFAM" id="SSF56672">
    <property type="entry name" value="DNA/RNA polymerases"/>
    <property type="match status" value="1"/>
</dbReference>
<evidence type="ECO:0000256" key="7">
    <source>
        <dbReference type="ARBA" id="ARBA00023125"/>
    </source>
</evidence>
<dbReference type="GO" id="GO:0003887">
    <property type="term" value="F:DNA-directed DNA polymerase activity"/>
    <property type="evidence" value="ECO:0007669"/>
    <property type="project" value="UniProtKB-KW"/>
</dbReference>
<gene>
    <name evidence="10" type="ORF">JTE90_018250</name>
</gene>
<evidence type="ECO:0000313" key="11">
    <source>
        <dbReference type="Proteomes" id="UP000827092"/>
    </source>
</evidence>
<feature type="domain" description="DNA-directed DNA polymerase family B mitochondria/virus" evidence="9">
    <location>
        <begin position="525"/>
        <end position="716"/>
    </location>
</feature>
<dbReference type="InterPro" id="IPR012337">
    <property type="entry name" value="RNaseH-like_sf"/>
</dbReference>
<evidence type="ECO:0000256" key="1">
    <source>
        <dbReference type="ARBA" id="ARBA00005755"/>
    </source>
</evidence>
<evidence type="ECO:0000313" key="10">
    <source>
        <dbReference type="EMBL" id="KAG8180632.1"/>
    </source>
</evidence>
<evidence type="ECO:0000259" key="9">
    <source>
        <dbReference type="Pfam" id="PF03175"/>
    </source>
</evidence>
<dbReference type="InterPro" id="IPR043502">
    <property type="entry name" value="DNA/RNA_pol_sf"/>
</dbReference>
<comment type="caution">
    <text evidence="10">The sequence shown here is derived from an EMBL/GenBank/DDBJ whole genome shotgun (WGS) entry which is preliminary data.</text>
</comment>
<dbReference type="InterPro" id="IPR036397">
    <property type="entry name" value="RNaseH_sf"/>
</dbReference>
<dbReference type="GO" id="GO:0006260">
    <property type="term" value="P:DNA replication"/>
    <property type="evidence" value="ECO:0007669"/>
    <property type="project" value="UniProtKB-KW"/>
</dbReference>
<dbReference type="AlphaFoldDB" id="A0AAV6U966"/>
<dbReference type="GO" id="GO:0000166">
    <property type="term" value="F:nucleotide binding"/>
    <property type="evidence" value="ECO:0007669"/>
    <property type="project" value="InterPro"/>
</dbReference>
<dbReference type="InterPro" id="IPR023211">
    <property type="entry name" value="DNA_pol_palm_dom_sf"/>
</dbReference>
<keyword evidence="6" id="KW-0239">DNA-directed DNA polymerase</keyword>
<dbReference type="Proteomes" id="UP000827092">
    <property type="component" value="Unassembled WGS sequence"/>
</dbReference>
<evidence type="ECO:0000256" key="3">
    <source>
        <dbReference type="ARBA" id="ARBA00022679"/>
    </source>
</evidence>
<keyword evidence="4" id="KW-0548">Nucleotidyltransferase</keyword>
<organism evidence="10 11">
    <name type="scientific">Oedothorax gibbosus</name>
    <dbReference type="NCBI Taxonomy" id="931172"/>
    <lineage>
        <taxon>Eukaryota</taxon>
        <taxon>Metazoa</taxon>
        <taxon>Ecdysozoa</taxon>
        <taxon>Arthropoda</taxon>
        <taxon>Chelicerata</taxon>
        <taxon>Arachnida</taxon>
        <taxon>Araneae</taxon>
        <taxon>Araneomorphae</taxon>
        <taxon>Entelegynae</taxon>
        <taxon>Araneoidea</taxon>
        <taxon>Linyphiidae</taxon>
        <taxon>Erigoninae</taxon>
        <taxon>Oedothorax</taxon>
    </lineage>
</organism>